<keyword evidence="5 8" id="KW-0812">Transmembrane</keyword>
<comment type="subcellular location">
    <subcellularLocation>
        <location evidence="1">Cell membrane</location>
        <topology evidence="1">Multi-pass membrane protein</topology>
    </subcellularLocation>
</comment>
<evidence type="ECO:0000256" key="6">
    <source>
        <dbReference type="ARBA" id="ARBA00022989"/>
    </source>
</evidence>
<evidence type="ECO:0000256" key="3">
    <source>
        <dbReference type="ARBA" id="ARBA00022448"/>
    </source>
</evidence>
<dbReference type="Pfam" id="PF01594">
    <property type="entry name" value="AI-2E_transport"/>
    <property type="match status" value="1"/>
</dbReference>
<feature type="transmembrane region" description="Helical" evidence="8">
    <location>
        <begin position="101"/>
        <end position="122"/>
    </location>
</feature>
<dbReference type="PANTHER" id="PTHR21716">
    <property type="entry name" value="TRANSMEMBRANE PROTEIN"/>
    <property type="match status" value="1"/>
</dbReference>
<accession>A0ABS6FFN7</accession>
<feature type="transmembrane region" description="Helical" evidence="8">
    <location>
        <begin position="199"/>
        <end position="217"/>
    </location>
</feature>
<keyword evidence="4" id="KW-1003">Cell membrane</keyword>
<feature type="transmembrane region" description="Helical" evidence="8">
    <location>
        <begin position="321"/>
        <end position="340"/>
    </location>
</feature>
<reference evidence="9 10" key="1">
    <citation type="submission" date="2021-06" db="EMBL/GenBank/DDBJ databases">
        <authorList>
            <person name="Sun Q."/>
            <person name="Li D."/>
        </authorList>
    </citation>
    <scope>NUCLEOTIDE SEQUENCE [LARGE SCALE GENOMIC DNA]</scope>
    <source>
        <strain evidence="9 10">MSJ-1</strain>
    </source>
</reference>
<evidence type="ECO:0000256" key="7">
    <source>
        <dbReference type="ARBA" id="ARBA00023136"/>
    </source>
</evidence>
<proteinExistence type="inferred from homology"/>
<evidence type="ECO:0000256" key="8">
    <source>
        <dbReference type="SAM" id="Phobius"/>
    </source>
</evidence>
<comment type="caution">
    <text evidence="9">The sequence shown here is derived from an EMBL/GenBank/DDBJ whole genome shotgun (WGS) entry which is preliminary data.</text>
</comment>
<gene>
    <name evidence="9" type="ORF">KQI68_00335</name>
</gene>
<evidence type="ECO:0000256" key="2">
    <source>
        <dbReference type="ARBA" id="ARBA00009773"/>
    </source>
</evidence>
<keyword evidence="7 8" id="KW-0472">Membrane</keyword>
<name>A0ABS6FFN7_9FIRM</name>
<keyword evidence="6 8" id="KW-1133">Transmembrane helix</keyword>
<keyword evidence="10" id="KW-1185">Reference proteome</keyword>
<feature type="transmembrane region" description="Helical" evidence="8">
    <location>
        <begin position="262"/>
        <end position="281"/>
    </location>
</feature>
<evidence type="ECO:0000256" key="5">
    <source>
        <dbReference type="ARBA" id="ARBA00022692"/>
    </source>
</evidence>
<evidence type="ECO:0000313" key="10">
    <source>
        <dbReference type="Proteomes" id="UP000783742"/>
    </source>
</evidence>
<evidence type="ECO:0000256" key="1">
    <source>
        <dbReference type="ARBA" id="ARBA00004651"/>
    </source>
</evidence>
<sequence>MDEKKIEDNNIDKSWETSRVSFKNEVYKKGFLMGFAILFVAFLFTNSGSIYNYLGKLLGIIIPFILGAVIAFIMKIPLNFLEDKLFDKIKSEKFQKFKRPISIAISFILIILAVWLIIAIILPQLVNSFYGLRDSLPSFLQMAIDKTREIPYINEYSDELQKQYDSLSWNGIFQKIESFIKSDDNSQIFSTALATASNIIGGVVTFFIGIITSIYILSEKERLGYQFTRMFYSFFDNNTANKIVHVAHILHDNFYGFIRGQITVSTFMGIATFIFCFILQMPNAATLGVIVGVTDLIPIIGPFIGGAMGFLMIVIEEPAKAVGFVILIIILQQLESNIVYPKLVGGEVGLPSLWTLIAITVGGSLFGVVGMWGFIPLFSTIYELLKEYTEYKIDKKNLDLRMKKV</sequence>
<feature type="transmembrane region" description="Helical" evidence="8">
    <location>
        <begin position="60"/>
        <end position="81"/>
    </location>
</feature>
<evidence type="ECO:0000313" key="9">
    <source>
        <dbReference type="EMBL" id="MBU5668278.1"/>
    </source>
</evidence>
<feature type="transmembrane region" description="Helical" evidence="8">
    <location>
        <begin position="352"/>
        <end position="378"/>
    </location>
</feature>
<evidence type="ECO:0000256" key="4">
    <source>
        <dbReference type="ARBA" id="ARBA00022475"/>
    </source>
</evidence>
<dbReference type="PANTHER" id="PTHR21716:SF53">
    <property type="entry name" value="PERMEASE PERM-RELATED"/>
    <property type="match status" value="1"/>
</dbReference>
<feature type="transmembrane region" description="Helical" evidence="8">
    <location>
        <begin position="287"/>
        <end position="314"/>
    </location>
</feature>
<dbReference type="EMBL" id="JAHLQO010000001">
    <property type="protein sequence ID" value="MBU5668278.1"/>
    <property type="molecule type" value="Genomic_DNA"/>
</dbReference>
<dbReference type="InterPro" id="IPR002549">
    <property type="entry name" value="AI-2E-like"/>
</dbReference>
<keyword evidence="3" id="KW-0813">Transport</keyword>
<comment type="similarity">
    <text evidence="2">Belongs to the autoinducer-2 exporter (AI-2E) (TC 2.A.86) family.</text>
</comment>
<dbReference type="Proteomes" id="UP000783742">
    <property type="component" value="Unassembled WGS sequence"/>
</dbReference>
<organism evidence="9 10">
    <name type="scientific">Peptoniphilus ovalis</name>
    <dbReference type="NCBI Taxonomy" id="2841503"/>
    <lineage>
        <taxon>Bacteria</taxon>
        <taxon>Bacillati</taxon>
        <taxon>Bacillota</taxon>
        <taxon>Tissierellia</taxon>
        <taxon>Tissierellales</taxon>
        <taxon>Peptoniphilaceae</taxon>
        <taxon>Peptoniphilus</taxon>
    </lineage>
</organism>
<dbReference type="RefSeq" id="WP_216547931.1">
    <property type="nucleotide sequence ID" value="NZ_JAHLQO010000001.1"/>
</dbReference>
<protein>
    <submittedName>
        <fullName evidence="9">AI-2E family transporter</fullName>
    </submittedName>
</protein>
<feature type="transmembrane region" description="Helical" evidence="8">
    <location>
        <begin position="31"/>
        <end position="54"/>
    </location>
</feature>